<dbReference type="AlphaFoldDB" id="A0A9D4SRN3"/>
<dbReference type="Proteomes" id="UP000821837">
    <property type="component" value="Unassembled WGS sequence"/>
</dbReference>
<name>A0A9D4SRN3_RHISA</name>
<keyword evidence="3" id="KW-1185">Reference proteome</keyword>
<gene>
    <name evidence="2" type="ORF">HPB52_022976</name>
</gene>
<proteinExistence type="predicted"/>
<evidence type="ECO:0000256" key="1">
    <source>
        <dbReference type="SAM" id="MobiDB-lite"/>
    </source>
</evidence>
<comment type="caution">
    <text evidence="2">The sequence shown here is derived from an EMBL/GenBank/DDBJ whole genome shotgun (WGS) entry which is preliminary data.</text>
</comment>
<dbReference type="EMBL" id="JABSTV010001253">
    <property type="protein sequence ID" value="KAH7944650.1"/>
    <property type="molecule type" value="Genomic_DNA"/>
</dbReference>
<feature type="region of interest" description="Disordered" evidence="1">
    <location>
        <begin position="64"/>
        <end position="99"/>
    </location>
</feature>
<reference evidence="2" key="1">
    <citation type="journal article" date="2020" name="Cell">
        <title>Large-Scale Comparative Analyses of Tick Genomes Elucidate Their Genetic Diversity and Vector Capacities.</title>
        <authorList>
            <consortium name="Tick Genome and Microbiome Consortium (TIGMIC)"/>
            <person name="Jia N."/>
            <person name="Wang J."/>
            <person name="Shi W."/>
            <person name="Du L."/>
            <person name="Sun Y."/>
            <person name="Zhan W."/>
            <person name="Jiang J.F."/>
            <person name="Wang Q."/>
            <person name="Zhang B."/>
            <person name="Ji P."/>
            <person name="Bell-Sakyi L."/>
            <person name="Cui X.M."/>
            <person name="Yuan T.T."/>
            <person name="Jiang B.G."/>
            <person name="Yang W.F."/>
            <person name="Lam T.T."/>
            <person name="Chang Q.C."/>
            <person name="Ding S.J."/>
            <person name="Wang X.J."/>
            <person name="Zhu J.G."/>
            <person name="Ruan X.D."/>
            <person name="Zhao L."/>
            <person name="Wei J.T."/>
            <person name="Ye R.Z."/>
            <person name="Que T.C."/>
            <person name="Du C.H."/>
            <person name="Zhou Y.H."/>
            <person name="Cheng J.X."/>
            <person name="Dai P.F."/>
            <person name="Guo W.B."/>
            <person name="Han X.H."/>
            <person name="Huang E.J."/>
            <person name="Li L.F."/>
            <person name="Wei W."/>
            <person name="Gao Y.C."/>
            <person name="Liu J.Z."/>
            <person name="Shao H.Z."/>
            <person name="Wang X."/>
            <person name="Wang C.C."/>
            <person name="Yang T.C."/>
            <person name="Huo Q.B."/>
            <person name="Li W."/>
            <person name="Chen H.Y."/>
            <person name="Chen S.E."/>
            <person name="Zhou L.G."/>
            <person name="Ni X.B."/>
            <person name="Tian J.H."/>
            <person name="Sheng Y."/>
            <person name="Liu T."/>
            <person name="Pan Y.S."/>
            <person name="Xia L.Y."/>
            <person name="Li J."/>
            <person name="Zhao F."/>
            <person name="Cao W.C."/>
        </authorList>
    </citation>
    <scope>NUCLEOTIDE SEQUENCE</scope>
    <source>
        <strain evidence="2">Rsan-2018</strain>
    </source>
</reference>
<evidence type="ECO:0000313" key="3">
    <source>
        <dbReference type="Proteomes" id="UP000821837"/>
    </source>
</evidence>
<accession>A0A9D4SRN3</accession>
<organism evidence="2 3">
    <name type="scientific">Rhipicephalus sanguineus</name>
    <name type="common">Brown dog tick</name>
    <name type="synonym">Ixodes sanguineus</name>
    <dbReference type="NCBI Taxonomy" id="34632"/>
    <lineage>
        <taxon>Eukaryota</taxon>
        <taxon>Metazoa</taxon>
        <taxon>Ecdysozoa</taxon>
        <taxon>Arthropoda</taxon>
        <taxon>Chelicerata</taxon>
        <taxon>Arachnida</taxon>
        <taxon>Acari</taxon>
        <taxon>Parasitiformes</taxon>
        <taxon>Ixodida</taxon>
        <taxon>Ixodoidea</taxon>
        <taxon>Ixodidae</taxon>
        <taxon>Rhipicephalinae</taxon>
        <taxon>Rhipicephalus</taxon>
        <taxon>Rhipicephalus</taxon>
    </lineage>
</organism>
<reference evidence="2" key="2">
    <citation type="submission" date="2021-09" db="EMBL/GenBank/DDBJ databases">
        <authorList>
            <person name="Jia N."/>
            <person name="Wang J."/>
            <person name="Shi W."/>
            <person name="Du L."/>
            <person name="Sun Y."/>
            <person name="Zhan W."/>
            <person name="Jiang J."/>
            <person name="Wang Q."/>
            <person name="Zhang B."/>
            <person name="Ji P."/>
            <person name="Sakyi L.B."/>
            <person name="Cui X."/>
            <person name="Yuan T."/>
            <person name="Jiang B."/>
            <person name="Yang W."/>
            <person name="Lam T.T.-Y."/>
            <person name="Chang Q."/>
            <person name="Ding S."/>
            <person name="Wang X."/>
            <person name="Zhu J."/>
            <person name="Ruan X."/>
            <person name="Zhao L."/>
            <person name="Wei J."/>
            <person name="Que T."/>
            <person name="Du C."/>
            <person name="Cheng J."/>
            <person name="Dai P."/>
            <person name="Han X."/>
            <person name="Huang E."/>
            <person name="Gao Y."/>
            <person name="Liu J."/>
            <person name="Shao H."/>
            <person name="Ye R."/>
            <person name="Li L."/>
            <person name="Wei W."/>
            <person name="Wang X."/>
            <person name="Wang C."/>
            <person name="Huo Q."/>
            <person name="Li W."/>
            <person name="Guo W."/>
            <person name="Chen H."/>
            <person name="Chen S."/>
            <person name="Zhou L."/>
            <person name="Zhou L."/>
            <person name="Ni X."/>
            <person name="Tian J."/>
            <person name="Zhou Y."/>
            <person name="Sheng Y."/>
            <person name="Liu T."/>
            <person name="Pan Y."/>
            <person name="Xia L."/>
            <person name="Li J."/>
            <person name="Zhao F."/>
            <person name="Cao W."/>
        </authorList>
    </citation>
    <scope>NUCLEOTIDE SEQUENCE</scope>
    <source>
        <strain evidence="2">Rsan-2018</strain>
        <tissue evidence="2">Larvae</tissue>
    </source>
</reference>
<sequence length="99" mass="10586">MSLRCTFQECRQHREGEGKMAEADFSAGCADAPGDVKGPGPVRKAGKEFSGPGVVAARRETRVLRAKPRSSSASEKAMEVDGKTMASSTPKDQRFFGAH</sequence>
<protein>
    <submittedName>
        <fullName evidence="2">Uncharacterized protein</fullName>
    </submittedName>
</protein>
<evidence type="ECO:0000313" key="2">
    <source>
        <dbReference type="EMBL" id="KAH7944650.1"/>
    </source>
</evidence>